<dbReference type="AlphaFoldDB" id="A0AAU9MMN6"/>
<evidence type="ECO:0000313" key="1">
    <source>
        <dbReference type="EMBL" id="CAH1427409.1"/>
    </source>
</evidence>
<dbReference type="EMBL" id="CAKMRJ010002223">
    <property type="protein sequence ID" value="CAH1427409.1"/>
    <property type="molecule type" value="Genomic_DNA"/>
</dbReference>
<comment type="caution">
    <text evidence="1">The sequence shown here is derived from an EMBL/GenBank/DDBJ whole genome shotgun (WGS) entry which is preliminary data.</text>
</comment>
<keyword evidence="2" id="KW-1185">Reference proteome</keyword>
<accession>A0AAU9MMN6</accession>
<proteinExistence type="predicted"/>
<evidence type="ECO:0000313" key="2">
    <source>
        <dbReference type="Proteomes" id="UP001157418"/>
    </source>
</evidence>
<organism evidence="1 2">
    <name type="scientific">Lactuca virosa</name>
    <dbReference type="NCBI Taxonomy" id="75947"/>
    <lineage>
        <taxon>Eukaryota</taxon>
        <taxon>Viridiplantae</taxon>
        <taxon>Streptophyta</taxon>
        <taxon>Embryophyta</taxon>
        <taxon>Tracheophyta</taxon>
        <taxon>Spermatophyta</taxon>
        <taxon>Magnoliopsida</taxon>
        <taxon>eudicotyledons</taxon>
        <taxon>Gunneridae</taxon>
        <taxon>Pentapetalae</taxon>
        <taxon>asterids</taxon>
        <taxon>campanulids</taxon>
        <taxon>Asterales</taxon>
        <taxon>Asteraceae</taxon>
        <taxon>Cichorioideae</taxon>
        <taxon>Cichorieae</taxon>
        <taxon>Lactucinae</taxon>
        <taxon>Lactuca</taxon>
    </lineage>
</organism>
<sequence length="142" mass="16749">MAELYQFISNSTTIDLDIMFRCPHYVEVEGIEFQPLDRVQHELLLENEEVDLQTDTYWEQKLPSDYEDIIKKSKNCVEWTTKKELYSILRKGCYGAYEYLFKGKNSIIPKQVLTCLWEEMSYDISNTGFGTYKFSMAMAVFS</sequence>
<gene>
    <name evidence="1" type="ORF">LVIROSA_LOCUS14416</name>
</gene>
<dbReference type="Proteomes" id="UP001157418">
    <property type="component" value="Unassembled WGS sequence"/>
</dbReference>
<reference evidence="1 2" key="1">
    <citation type="submission" date="2022-01" db="EMBL/GenBank/DDBJ databases">
        <authorList>
            <person name="Xiong W."/>
            <person name="Schranz E."/>
        </authorList>
    </citation>
    <scope>NUCLEOTIDE SEQUENCE [LARGE SCALE GENOMIC DNA]</scope>
</reference>
<protein>
    <submittedName>
        <fullName evidence="1">Uncharacterized protein</fullName>
    </submittedName>
</protein>
<name>A0AAU9MMN6_9ASTR</name>